<dbReference type="AlphaFoldDB" id="D1BGQ5"/>
<dbReference type="GO" id="GO:0004252">
    <property type="term" value="F:serine-type endopeptidase activity"/>
    <property type="evidence" value="ECO:0007669"/>
    <property type="project" value="UniProtKB-UniRule"/>
</dbReference>
<dbReference type="GO" id="GO:0009003">
    <property type="term" value="F:signal peptidase activity"/>
    <property type="evidence" value="ECO:0007669"/>
    <property type="project" value="UniProtKB-EC"/>
</dbReference>
<keyword evidence="5" id="KW-1185">Reference proteome</keyword>
<evidence type="ECO:0000313" key="5">
    <source>
        <dbReference type="Proteomes" id="UP000000322"/>
    </source>
</evidence>
<organism evidence="4 5">
    <name type="scientific">Sanguibacter keddieii (strain ATCC 51767 / DSM 10542 / NCFB 3025 / ST-74)</name>
    <dbReference type="NCBI Taxonomy" id="446469"/>
    <lineage>
        <taxon>Bacteria</taxon>
        <taxon>Bacillati</taxon>
        <taxon>Actinomycetota</taxon>
        <taxon>Actinomycetes</taxon>
        <taxon>Micrococcales</taxon>
        <taxon>Sanguibacteraceae</taxon>
        <taxon>Sanguibacter</taxon>
    </lineage>
</organism>
<dbReference type="InterPro" id="IPR019533">
    <property type="entry name" value="Peptidase_S26"/>
</dbReference>
<evidence type="ECO:0000256" key="3">
    <source>
        <dbReference type="SAM" id="Phobius"/>
    </source>
</evidence>
<dbReference type="EC" id="3.4.21.89" evidence="1"/>
<protein>
    <recommendedName>
        <fullName evidence="1">Signal peptidase I</fullName>
        <ecNumber evidence="1">3.4.21.89</ecNumber>
    </recommendedName>
</protein>
<feature type="compositionally biased region" description="Acidic residues" evidence="2">
    <location>
        <begin position="169"/>
        <end position="183"/>
    </location>
</feature>
<proteinExistence type="predicted"/>
<keyword evidence="3" id="KW-1133">Transmembrane helix</keyword>
<sequence length="232" mass="24468">MTDASRAPGRVQQVCLNVACAVGVLVIVWFLLSVLLGWSLVLFKTGSMAPTYPTGAAGIAVPVDAEQIETGDVVTVPRAEGGLPVTHRVVSVDDPGTGDGSRELVLQGDDNANPDREVYTVTEADKVLVGAPYVGYAVTVLAQPKTLAILTAAMAALTVWVFWPRAEDHDEDGDERRDEDDAAGSDGGLAVTGGERVTVAAGRSGGPTRAMLREQERHHRGRRDGSGRESPR</sequence>
<feature type="region of interest" description="Disordered" evidence="2">
    <location>
        <begin position="169"/>
        <end position="232"/>
    </location>
</feature>
<dbReference type="NCBIfam" id="TIGR02228">
    <property type="entry name" value="sigpep_I_arch"/>
    <property type="match status" value="1"/>
</dbReference>
<accession>D1BGQ5</accession>
<dbReference type="GO" id="GO:0016020">
    <property type="term" value="C:membrane"/>
    <property type="evidence" value="ECO:0007669"/>
    <property type="project" value="UniProtKB-UniRule"/>
</dbReference>
<dbReference type="EMBL" id="CP001819">
    <property type="protein sequence ID" value="ACZ21632.1"/>
    <property type="molecule type" value="Genomic_DNA"/>
</dbReference>
<dbReference type="RefSeq" id="WP_012866701.1">
    <property type="nucleotide sequence ID" value="NC_013521.1"/>
</dbReference>
<gene>
    <name evidence="4" type="ordered locus">Sked_17050</name>
</gene>
<dbReference type="KEGG" id="ske:Sked_17050"/>
<dbReference type="HOGENOM" id="CLU_089996_1_1_11"/>
<evidence type="ECO:0000256" key="1">
    <source>
        <dbReference type="NCBIfam" id="TIGR02228"/>
    </source>
</evidence>
<dbReference type="eggNOG" id="COG0681">
    <property type="taxonomic scope" value="Bacteria"/>
</dbReference>
<name>D1BGQ5_SANKS</name>
<evidence type="ECO:0000256" key="2">
    <source>
        <dbReference type="SAM" id="MobiDB-lite"/>
    </source>
</evidence>
<feature type="compositionally biased region" description="Basic and acidic residues" evidence="2">
    <location>
        <begin position="211"/>
        <end position="232"/>
    </location>
</feature>
<keyword evidence="3" id="KW-0812">Transmembrane</keyword>
<keyword evidence="3" id="KW-0472">Membrane</keyword>
<feature type="transmembrane region" description="Helical" evidence="3">
    <location>
        <begin position="14"/>
        <end position="38"/>
    </location>
</feature>
<dbReference type="STRING" id="446469.Sked_17050"/>
<dbReference type="InterPro" id="IPR001733">
    <property type="entry name" value="Peptidase_S26B"/>
</dbReference>
<reference evidence="4 5" key="1">
    <citation type="journal article" date="2009" name="Stand. Genomic Sci.">
        <title>Complete genome sequence of Sanguibacter keddieii type strain (ST-74).</title>
        <authorList>
            <person name="Ivanova N."/>
            <person name="Sikorski J."/>
            <person name="Sims D."/>
            <person name="Brettin T."/>
            <person name="Detter J.C."/>
            <person name="Han C."/>
            <person name="Lapidus A."/>
            <person name="Copeland A."/>
            <person name="Glavina Del Rio T."/>
            <person name="Nolan M."/>
            <person name="Chen F."/>
            <person name="Lucas S."/>
            <person name="Tice H."/>
            <person name="Cheng J.F."/>
            <person name="Bruce D."/>
            <person name="Goodwin L."/>
            <person name="Pitluck S."/>
            <person name="Pati A."/>
            <person name="Mavromatis K."/>
            <person name="Chen A."/>
            <person name="Palaniappan K."/>
            <person name="D'haeseleer P."/>
            <person name="Chain P."/>
            <person name="Bristow J."/>
            <person name="Eisen J.A."/>
            <person name="Markowitz V."/>
            <person name="Hugenholtz P."/>
            <person name="Goker M."/>
            <person name="Pukall R."/>
            <person name="Klenk H.P."/>
            <person name="Kyrpides N.C."/>
        </authorList>
    </citation>
    <scope>NUCLEOTIDE SEQUENCE [LARGE SCALE GENOMIC DNA]</scope>
    <source>
        <strain evidence="5">ATCC 51767 / DSM 10542 / NCFB 3025 / ST-74</strain>
    </source>
</reference>
<dbReference type="CDD" id="cd06530">
    <property type="entry name" value="S26_SPase_I"/>
    <property type="match status" value="1"/>
</dbReference>
<evidence type="ECO:0000313" key="4">
    <source>
        <dbReference type="EMBL" id="ACZ21632.1"/>
    </source>
</evidence>
<dbReference type="GO" id="GO:0006465">
    <property type="term" value="P:signal peptide processing"/>
    <property type="evidence" value="ECO:0007669"/>
    <property type="project" value="UniProtKB-UniRule"/>
</dbReference>
<dbReference type="Proteomes" id="UP000000322">
    <property type="component" value="Chromosome"/>
</dbReference>